<dbReference type="GO" id="GO:0030414">
    <property type="term" value="F:peptidase inhibitor activity"/>
    <property type="evidence" value="ECO:0007669"/>
    <property type="project" value="UniProtKB-KW"/>
</dbReference>
<evidence type="ECO:0000256" key="1">
    <source>
        <dbReference type="ARBA" id="ARBA00022690"/>
    </source>
</evidence>
<sequence length="190" mass="20720">MRNSGNLVQVSMCSLFKLLTSSGFGQLKPRVTTFMCINSLTGARVKAQTLFKFTNISDPCGTNQEWKPCATVSCADVTCWKLAVGPECTGNCNYGCFCSEGFYRDGESDCVPLSQCPPGPSRRGAPAARCGPNEEWKICLSSMCAETTCERRTIVQPCRADCRTGCYCSDGFFRNVQGDCVTENQCPSQQ</sequence>
<protein>
    <recommendedName>
        <fullName evidence="3">TIL domain-containing protein</fullName>
    </recommendedName>
</protein>
<dbReference type="EMBL" id="JO843662">
    <property type="protein sequence ID" value="AEO35279.1"/>
    <property type="molecule type" value="mRNA"/>
</dbReference>
<accession>G3MP61</accession>
<reference evidence="4" key="1">
    <citation type="journal article" date="2011" name="PLoS ONE">
        <title>A deep insight into the sialotranscriptome of the gulf coast tick, Amblyomma maculatum.</title>
        <authorList>
            <person name="Karim S."/>
            <person name="Singh P."/>
            <person name="Ribeiro J.M."/>
        </authorList>
    </citation>
    <scope>NUCLEOTIDE SEQUENCE</scope>
    <source>
        <tissue evidence="4">Salivary gland</tissue>
    </source>
</reference>
<dbReference type="CDD" id="cd19941">
    <property type="entry name" value="TIL"/>
    <property type="match status" value="2"/>
</dbReference>
<dbReference type="InterPro" id="IPR051368">
    <property type="entry name" value="SerProtInhib-TIL_Domain"/>
</dbReference>
<organism evidence="4">
    <name type="scientific">Amblyomma maculatum</name>
    <name type="common">Gulf Coast tick</name>
    <dbReference type="NCBI Taxonomy" id="34609"/>
    <lineage>
        <taxon>Eukaryota</taxon>
        <taxon>Metazoa</taxon>
        <taxon>Ecdysozoa</taxon>
        <taxon>Arthropoda</taxon>
        <taxon>Chelicerata</taxon>
        <taxon>Arachnida</taxon>
        <taxon>Acari</taxon>
        <taxon>Parasitiformes</taxon>
        <taxon>Ixodida</taxon>
        <taxon>Ixodoidea</taxon>
        <taxon>Ixodidae</taxon>
        <taxon>Amblyomminae</taxon>
        <taxon>Amblyomma</taxon>
    </lineage>
</organism>
<dbReference type="PANTHER" id="PTHR23259">
    <property type="entry name" value="RIDDLE"/>
    <property type="match status" value="1"/>
</dbReference>
<name>G3MP61_AMBMU</name>
<dbReference type="InterPro" id="IPR002919">
    <property type="entry name" value="TIL_dom"/>
</dbReference>
<feature type="domain" description="TIL" evidence="3">
    <location>
        <begin position="130"/>
        <end position="186"/>
    </location>
</feature>
<keyword evidence="2" id="KW-1015">Disulfide bond</keyword>
<evidence type="ECO:0000313" key="4">
    <source>
        <dbReference type="EMBL" id="AEO35279.1"/>
    </source>
</evidence>
<keyword evidence="1" id="KW-0646">Protease inhibitor</keyword>
<dbReference type="PANTHER" id="PTHR23259:SF69">
    <property type="entry name" value="GEO11767P1-RELATED"/>
    <property type="match status" value="1"/>
</dbReference>
<feature type="domain" description="TIL" evidence="3">
    <location>
        <begin position="60"/>
        <end position="116"/>
    </location>
</feature>
<evidence type="ECO:0000259" key="3">
    <source>
        <dbReference type="Pfam" id="PF01826"/>
    </source>
</evidence>
<dbReference type="InterPro" id="IPR036084">
    <property type="entry name" value="Ser_inhib-like_sf"/>
</dbReference>
<proteinExistence type="evidence at transcript level"/>
<dbReference type="Pfam" id="PF01826">
    <property type="entry name" value="TIL"/>
    <property type="match status" value="2"/>
</dbReference>
<dbReference type="Gene3D" id="2.10.25.10">
    <property type="entry name" value="Laminin"/>
    <property type="match status" value="2"/>
</dbReference>
<evidence type="ECO:0000256" key="2">
    <source>
        <dbReference type="ARBA" id="ARBA00023157"/>
    </source>
</evidence>
<dbReference type="AlphaFoldDB" id="G3MP61"/>
<dbReference type="SUPFAM" id="SSF57567">
    <property type="entry name" value="Serine protease inhibitors"/>
    <property type="match status" value="2"/>
</dbReference>